<dbReference type="AlphaFoldDB" id="A0A7W6P6Z1"/>
<dbReference type="Proteomes" id="UP000642938">
    <property type="component" value="Unassembled WGS sequence"/>
</dbReference>
<keyword evidence="1" id="KW-1133">Transmembrane helix</keyword>
<reference evidence="3 4" key="3">
    <citation type="submission" date="2020-08" db="EMBL/GenBank/DDBJ databases">
        <title>Genomic Encyclopedia of Type Strains, Phase IV (KMG-IV): sequencing the most valuable type-strain genomes for metagenomic binning, comparative biology and taxonomic classification.</title>
        <authorList>
            <person name="Goeker M."/>
        </authorList>
    </citation>
    <scope>NUCLEOTIDE SEQUENCE [LARGE SCALE GENOMIC DNA]</scope>
    <source>
        <strain evidence="3 4">DSM 100774</strain>
    </source>
</reference>
<keyword evidence="1" id="KW-0472">Membrane</keyword>
<keyword evidence="5" id="KW-1185">Reference proteome</keyword>
<gene>
    <name evidence="2" type="ORF">GCM10007422_31510</name>
    <name evidence="3" type="ORF">GGQ60_003397</name>
</gene>
<protein>
    <submittedName>
        <fullName evidence="3">Uncharacterized protein</fullName>
    </submittedName>
</protein>
<dbReference type="EMBL" id="BMHZ01000003">
    <property type="protein sequence ID" value="GGH11936.1"/>
    <property type="molecule type" value="Genomic_DNA"/>
</dbReference>
<evidence type="ECO:0000313" key="5">
    <source>
        <dbReference type="Proteomes" id="UP000642938"/>
    </source>
</evidence>
<feature type="transmembrane region" description="Helical" evidence="1">
    <location>
        <begin position="12"/>
        <end position="34"/>
    </location>
</feature>
<reference evidence="5" key="2">
    <citation type="journal article" date="2019" name="Int. J. Syst. Evol. Microbiol.">
        <title>The Global Catalogue of Microorganisms (GCM) 10K type strain sequencing project: providing services to taxonomists for standard genome sequencing and annotation.</title>
        <authorList>
            <consortium name="The Broad Institute Genomics Platform"/>
            <consortium name="The Broad Institute Genome Sequencing Center for Infectious Disease"/>
            <person name="Wu L."/>
            <person name="Ma J."/>
        </authorList>
    </citation>
    <scope>NUCLEOTIDE SEQUENCE [LARGE SCALE GENOMIC DNA]</scope>
    <source>
        <strain evidence="5">CGMCC 1.15287</strain>
    </source>
</reference>
<reference evidence="2" key="1">
    <citation type="journal article" date="2014" name="Int. J. Syst. Evol. Microbiol.">
        <title>Complete genome of a new Firmicutes species belonging to the dominant human colonic microbiota ('Ruminococcus bicirculans') reveals two chromosomes and a selective capacity to utilize plant glucans.</title>
        <authorList>
            <consortium name="NISC Comparative Sequencing Program"/>
            <person name="Wegmann U."/>
            <person name="Louis P."/>
            <person name="Goesmann A."/>
            <person name="Henrissat B."/>
            <person name="Duncan S.H."/>
            <person name="Flint H.J."/>
        </authorList>
    </citation>
    <scope>NUCLEOTIDE SEQUENCE</scope>
    <source>
        <strain evidence="2">CGMCC 1.15287</strain>
    </source>
</reference>
<accession>A0A7W6P6Z1</accession>
<comment type="caution">
    <text evidence="3">The sequence shown here is derived from an EMBL/GenBank/DDBJ whole genome shotgun (WGS) entry which is preliminary data.</text>
</comment>
<keyword evidence="1" id="KW-0812">Transmembrane</keyword>
<dbReference type="EMBL" id="JACIEF010000003">
    <property type="protein sequence ID" value="MBB4109388.1"/>
    <property type="molecule type" value="Genomic_DNA"/>
</dbReference>
<dbReference type="RefSeq" id="WP_183766379.1">
    <property type="nucleotide sequence ID" value="NZ_BMHZ01000003.1"/>
</dbReference>
<sequence>MYPYKLKYHKNSVLLIAMVGIPVLFISLMLYCLFSLPSSLSETSTLLFVSLSIILMALFLLWITKTQIFVHSKISISEKGISFKLRKTSFLYRRTDFFSEWENVTSVIEMFDNHNGGYFYQITFKNPAFVANFSALKNHETAAEHFFSELKYYQESYNIAHQLPLSRKLNPSNSFS</sequence>
<dbReference type="Proteomes" id="UP000532273">
    <property type="component" value="Unassembled WGS sequence"/>
</dbReference>
<reference evidence="2" key="4">
    <citation type="submission" date="2024-05" db="EMBL/GenBank/DDBJ databases">
        <authorList>
            <person name="Sun Q."/>
            <person name="Zhou Y."/>
        </authorList>
    </citation>
    <scope>NUCLEOTIDE SEQUENCE</scope>
    <source>
        <strain evidence="2">CGMCC 1.15287</strain>
    </source>
</reference>
<proteinExistence type="predicted"/>
<evidence type="ECO:0000256" key="1">
    <source>
        <dbReference type="SAM" id="Phobius"/>
    </source>
</evidence>
<evidence type="ECO:0000313" key="4">
    <source>
        <dbReference type="Proteomes" id="UP000532273"/>
    </source>
</evidence>
<evidence type="ECO:0000313" key="2">
    <source>
        <dbReference type="EMBL" id="GGH11936.1"/>
    </source>
</evidence>
<organism evidence="3 4">
    <name type="scientific">Pedobacter zeae</name>
    <dbReference type="NCBI Taxonomy" id="1737356"/>
    <lineage>
        <taxon>Bacteria</taxon>
        <taxon>Pseudomonadati</taxon>
        <taxon>Bacteroidota</taxon>
        <taxon>Sphingobacteriia</taxon>
        <taxon>Sphingobacteriales</taxon>
        <taxon>Sphingobacteriaceae</taxon>
        <taxon>Pedobacter</taxon>
    </lineage>
</organism>
<evidence type="ECO:0000313" key="3">
    <source>
        <dbReference type="EMBL" id="MBB4109388.1"/>
    </source>
</evidence>
<feature type="transmembrane region" description="Helical" evidence="1">
    <location>
        <begin position="46"/>
        <end position="63"/>
    </location>
</feature>
<name>A0A7W6P6Z1_9SPHI</name>